<gene>
    <name evidence="1" type="ORF">FB471_2389</name>
</gene>
<reference evidence="1 2" key="1">
    <citation type="submission" date="2019-06" db="EMBL/GenBank/DDBJ databases">
        <title>Sequencing the genomes of 1000 actinobacteria strains.</title>
        <authorList>
            <person name="Klenk H.-P."/>
        </authorList>
    </citation>
    <scope>NUCLEOTIDE SEQUENCE [LARGE SCALE GENOMIC DNA]</scope>
    <source>
        <strain evidence="1 2">DSM 45679</strain>
    </source>
</reference>
<evidence type="ECO:0000313" key="2">
    <source>
        <dbReference type="Proteomes" id="UP000320876"/>
    </source>
</evidence>
<comment type="caution">
    <text evidence="1">The sequence shown here is derived from an EMBL/GenBank/DDBJ whole genome shotgun (WGS) entry which is preliminary data.</text>
</comment>
<accession>A0A542DHZ7</accession>
<name>A0A542DHZ7_AMYCI</name>
<proteinExistence type="predicted"/>
<dbReference type="Proteomes" id="UP000320876">
    <property type="component" value="Unassembled WGS sequence"/>
</dbReference>
<evidence type="ECO:0000313" key="1">
    <source>
        <dbReference type="EMBL" id="TQJ02654.1"/>
    </source>
</evidence>
<dbReference type="AlphaFoldDB" id="A0A542DHZ7"/>
<sequence>MPVVIALVVSTAWIVQFIGSPDRAEAGDCLAIAEFTDDADVETVDCADPSANVKVGVKLDSAADRCPGPNYDELVLEGEAGYKLCLMLHVSAGDCLANLDQSTTKGYETVPCGDPSAQAEVLEIVEGDPDAQEACAQAGGDVMGYPEPPRSLCMRAPRTA</sequence>
<protein>
    <submittedName>
        <fullName evidence="1">Uncharacterized protein</fullName>
    </submittedName>
</protein>
<dbReference type="EMBL" id="VFML01000001">
    <property type="protein sequence ID" value="TQJ02654.1"/>
    <property type="molecule type" value="Genomic_DNA"/>
</dbReference>
<keyword evidence="2" id="KW-1185">Reference proteome</keyword>
<organism evidence="1 2">
    <name type="scientific">Amycolatopsis cihanbeyliensis</name>
    <dbReference type="NCBI Taxonomy" id="1128664"/>
    <lineage>
        <taxon>Bacteria</taxon>
        <taxon>Bacillati</taxon>
        <taxon>Actinomycetota</taxon>
        <taxon>Actinomycetes</taxon>
        <taxon>Pseudonocardiales</taxon>
        <taxon>Pseudonocardiaceae</taxon>
        <taxon>Amycolatopsis</taxon>
    </lineage>
</organism>